<dbReference type="RefSeq" id="WP_057899546.1">
    <property type="nucleotide sequence ID" value="NZ_CP080764.1"/>
</dbReference>
<comment type="catalytic activity">
    <reaction evidence="3">
        <text>3',5'-cyclic UMP + H2O = UMP + H(+)</text>
        <dbReference type="Rhea" id="RHEA:70575"/>
        <dbReference type="ChEBI" id="CHEBI:15377"/>
        <dbReference type="ChEBI" id="CHEBI:15378"/>
        <dbReference type="ChEBI" id="CHEBI:57865"/>
        <dbReference type="ChEBI" id="CHEBI:184387"/>
    </reaction>
    <physiologicalReaction direction="left-to-right" evidence="3">
        <dbReference type="Rhea" id="RHEA:70576"/>
    </physiologicalReaction>
</comment>
<dbReference type="PANTHER" id="PTHR23131:SF4">
    <property type="entry name" value="METALLO-BETA-LACTAMASE SUPERFAMILY POTEIN"/>
    <property type="match status" value="1"/>
</dbReference>
<reference evidence="6 7" key="1">
    <citation type="submission" date="2016-10" db="EMBL/GenBank/DDBJ databases">
        <authorList>
            <person name="de Groot N.N."/>
        </authorList>
    </citation>
    <scope>NUCLEOTIDE SEQUENCE [LARGE SCALE GENOMIC DNA]</scope>
    <source>
        <strain evidence="6 7">L 420-91</strain>
    </source>
</reference>
<dbReference type="InterPro" id="IPR050662">
    <property type="entry name" value="Sec-metab_biosynth-thioest"/>
</dbReference>
<gene>
    <name evidence="5" type="ORF">K3F53_05145</name>
    <name evidence="6" type="ORF">SAMN04489735_100747</name>
</gene>
<dbReference type="InterPro" id="IPR001279">
    <property type="entry name" value="Metallo-B-lactamas"/>
</dbReference>
<reference evidence="5 8" key="2">
    <citation type="submission" date="2021-08" db="EMBL/GenBank/DDBJ databases">
        <title>Complete genome sequence of the strain Aneurinibacillus thermoaerophilus CCM 8960.</title>
        <authorList>
            <person name="Musilova J."/>
            <person name="Kourilova X."/>
            <person name="Pernicova I."/>
            <person name="Bezdicek M."/>
            <person name="Lengerova M."/>
            <person name="Obruca S."/>
            <person name="Sedlar K."/>
        </authorList>
    </citation>
    <scope>NUCLEOTIDE SEQUENCE [LARGE SCALE GENOMIC DNA]</scope>
    <source>
        <strain evidence="5 8">CCM 8960</strain>
    </source>
</reference>
<dbReference type="GeneID" id="97140747"/>
<name>A0A1G7YLE0_ANETH</name>
<evidence type="ECO:0000313" key="7">
    <source>
        <dbReference type="Proteomes" id="UP000198956"/>
    </source>
</evidence>
<protein>
    <submittedName>
        <fullName evidence="6">Glyoxylase, beta-lactamase superfamily II</fullName>
    </submittedName>
    <submittedName>
        <fullName evidence="5">MBL fold metallo-hydrolase</fullName>
    </submittedName>
</protein>
<evidence type="ECO:0000313" key="6">
    <source>
        <dbReference type="EMBL" id="SDG97313.1"/>
    </source>
</evidence>
<dbReference type="PANTHER" id="PTHR23131">
    <property type="entry name" value="ENDORIBONUCLEASE LACTB2"/>
    <property type="match status" value="1"/>
</dbReference>
<accession>A0A1G7YLE0</accession>
<dbReference type="AlphaFoldDB" id="A0A1G7YLE0"/>
<comment type="catalytic activity">
    <reaction evidence="1">
        <text>3',5'-cyclic CMP + H2O = CMP + H(+)</text>
        <dbReference type="Rhea" id="RHEA:72675"/>
        <dbReference type="ChEBI" id="CHEBI:15377"/>
        <dbReference type="ChEBI" id="CHEBI:15378"/>
        <dbReference type="ChEBI" id="CHEBI:58003"/>
        <dbReference type="ChEBI" id="CHEBI:60377"/>
    </reaction>
    <physiologicalReaction direction="left-to-right" evidence="1">
        <dbReference type="Rhea" id="RHEA:72676"/>
    </physiologicalReaction>
</comment>
<organism evidence="6 7">
    <name type="scientific">Aneurinibacillus thermoaerophilus</name>
    <dbReference type="NCBI Taxonomy" id="143495"/>
    <lineage>
        <taxon>Bacteria</taxon>
        <taxon>Bacillati</taxon>
        <taxon>Bacillota</taxon>
        <taxon>Bacilli</taxon>
        <taxon>Bacillales</taxon>
        <taxon>Paenibacillaceae</taxon>
        <taxon>Aneurinibacillus group</taxon>
        <taxon>Aneurinibacillus</taxon>
    </lineage>
</organism>
<dbReference type="Gene3D" id="3.60.15.10">
    <property type="entry name" value="Ribonuclease Z/Hydroxyacylglutathione hydrolase-like"/>
    <property type="match status" value="1"/>
</dbReference>
<keyword evidence="8" id="KW-1185">Reference proteome</keyword>
<evidence type="ECO:0000256" key="1">
    <source>
        <dbReference type="ARBA" id="ARBA00034221"/>
    </source>
</evidence>
<dbReference type="EMBL" id="CP080764">
    <property type="protein sequence ID" value="QYY43611.1"/>
    <property type="molecule type" value="Genomic_DNA"/>
</dbReference>
<dbReference type="SUPFAM" id="SSF56281">
    <property type="entry name" value="Metallo-hydrolase/oxidoreductase"/>
    <property type="match status" value="1"/>
</dbReference>
<dbReference type="EMBL" id="FNDE01000007">
    <property type="protein sequence ID" value="SDG97313.1"/>
    <property type="molecule type" value="Genomic_DNA"/>
</dbReference>
<evidence type="ECO:0000313" key="5">
    <source>
        <dbReference type="EMBL" id="QYY43611.1"/>
    </source>
</evidence>
<proteinExistence type="predicted"/>
<evidence type="ECO:0000256" key="2">
    <source>
        <dbReference type="ARBA" id="ARBA00034301"/>
    </source>
</evidence>
<comment type="function">
    <text evidence="2">Counteracts the endogenous Pycsar antiviral defense system. Phosphodiesterase that enables metal-dependent hydrolysis of host cyclic nucleotide Pycsar defense signals such as cCMP and cUMP.</text>
</comment>
<dbReference type="Proteomes" id="UP000826616">
    <property type="component" value="Chromosome"/>
</dbReference>
<dbReference type="InterPro" id="IPR036866">
    <property type="entry name" value="RibonucZ/Hydroxyglut_hydro"/>
</dbReference>
<feature type="domain" description="Metallo-beta-lactamase" evidence="4">
    <location>
        <begin position="22"/>
        <end position="238"/>
    </location>
</feature>
<evidence type="ECO:0000256" key="3">
    <source>
        <dbReference type="ARBA" id="ARBA00048505"/>
    </source>
</evidence>
<evidence type="ECO:0000259" key="4">
    <source>
        <dbReference type="SMART" id="SM00849"/>
    </source>
</evidence>
<evidence type="ECO:0000313" key="8">
    <source>
        <dbReference type="Proteomes" id="UP000826616"/>
    </source>
</evidence>
<sequence>MQKAVNTQVFRLEIPTPFSVGAVNIFLIKGESCTLVDVGPKTREAREALRVFLKENGLTWRNIDQIFLTHQHVDHSGLVAEVAERTDAQVIAHPNAVPYIEGEETFMRHHDAFFRELYEENGVPEQLLGHVERFQKMLNMYSDPAPVHRIVRGGELLGSCGEWRIIFTPGHTQTHLALYREADGLMLSGDFLIKEISSNAFVEPPARAGEEREKPLVVYRRAMQEVKMMPVRRMLPAHGEEIEKPSELIVYRLRRQEERAEKIYGLLADGAKHVFELSALLFPSIYIKELPLTFSETLGHLDLLIEQGKVERVWSEEKNVYLYRTKEWAR</sequence>
<dbReference type="SMART" id="SM00849">
    <property type="entry name" value="Lactamase_B"/>
    <property type="match status" value="1"/>
</dbReference>
<dbReference type="Proteomes" id="UP000198956">
    <property type="component" value="Unassembled WGS sequence"/>
</dbReference>
<dbReference type="Pfam" id="PF00753">
    <property type="entry name" value="Lactamase_B"/>
    <property type="match status" value="1"/>
</dbReference>